<keyword evidence="3" id="KW-1185">Reference proteome</keyword>
<evidence type="ECO:0000313" key="3">
    <source>
        <dbReference type="Proteomes" id="UP001161580"/>
    </source>
</evidence>
<dbReference type="CDD" id="cd04301">
    <property type="entry name" value="NAT_SF"/>
    <property type="match status" value="1"/>
</dbReference>
<dbReference type="PROSITE" id="PS51186">
    <property type="entry name" value="GNAT"/>
    <property type="match status" value="1"/>
</dbReference>
<accession>A0AAE3QFI1</accession>
<dbReference type="AlphaFoldDB" id="A0AAE3QFI1"/>
<comment type="caution">
    <text evidence="2">The sequence shown here is derived from an EMBL/GenBank/DDBJ whole genome shotgun (WGS) entry which is preliminary data.</text>
</comment>
<dbReference type="PANTHER" id="PTHR43617:SF2">
    <property type="entry name" value="UPF0039 PROTEIN SLL0451"/>
    <property type="match status" value="1"/>
</dbReference>
<name>A0AAE3QFI1_9HYPH</name>
<dbReference type="PANTHER" id="PTHR43617">
    <property type="entry name" value="L-AMINO ACID N-ACETYLTRANSFERASE"/>
    <property type="match status" value="1"/>
</dbReference>
<dbReference type="InterPro" id="IPR050276">
    <property type="entry name" value="MshD_Acetyltransferase"/>
</dbReference>
<sequence>MMIRPEKPEDAAAIHRLTEIAFKDAPHSDGTEHLIVDRLRMAGALTLSLVAVEAGEVVGHVAFSPVQISSGEDGWYGLGPVSVLPALQRQGIGSALIRQGLSDLSVLGARGCVLLGNPGYYERFGFEADPNLTLADVPPEYFLRKAFSPVYAGGAVTYHPGFYG</sequence>
<evidence type="ECO:0000313" key="2">
    <source>
        <dbReference type="EMBL" id="MDI7923070.1"/>
    </source>
</evidence>
<evidence type="ECO:0000259" key="1">
    <source>
        <dbReference type="PROSITE" id="PS51186"/>
    </source>
</evidence>
<protein>
    <submittedName>
        <fullName evidence="2">N-acetyltransferase</fullName>
    </submittedName>
</protein>
<dbReference type="GO" id="GO:0016747">
    <property type="term" value="F:acyltransferase activity, transferring groups other than amino-acyl groups"/>
    <property type="evidence" value="ECO:0007669"/>
    <property type="project" value="InterPro"/>
</dbReference>
<dbReference type="InterPro" id="IPR016181">
    <property type="entry name" value="Acyl_CoA_acyltransferase"/>
</dbReference>
<dbReference type="SUPFAM" id="SSF55729">
    <property type="entry name" value="Acyl-CoA N-acyltransferases (Nat)"/>
    <property type="match status" value="1"/>
</dbReference>
<gene>
    <name evidence="2" type="ORF">MRS75_13365</name>
</gene>
<dbReference type="Gene3D" id="3.40.630.30">
    <property type="match status" value="1"/>
</dbReference>
<dbReference type="Pfam" id="PF13508">
    <property type="entry name" value="Acetyltransf_7"/>
    <property type="match status" value="1"/>
</dbReference>
<reference evidence="2" key="1">
    <citation type="submission" date="2022-03" db="EMBL/GenBank/DDBJ databases">
        <title>Fererhizobium litorale gen. nov., sp. nov., isolated from sandy sediments of the Sea of Japan seashore.</title>
        <authorList>
            <person name="Romanenko L."/>
            <person name="Kurilenko V."/>
            <person name="Otstavnykh N."/>
            <person name="Svetashev V."/>
            <person name="Tekutyeva L."/>
            <person name="Isaeva M."/>
            <person name="Mikhailov V."/>
        </authorList>
    </citation>
    <scope>NUCLEOTIDE SEQUENCE</scope>
    <source>
        <strain evidence="2">KMM 9576</strain>
    </source>
</reference>
<feature type="domain" description="N-acetyltransferase" evidence="1">
    <location>
        <begin position="1"/>
        <end position="148"/>
    </location>
</feature>
<organism evidence="2 3">
    <name type="scientific">Ferirhizobium litorale</name>
    <dbReference type="NCBI Taxonomy" id="2927786"/>
    <lineage>
        <taxon>Bacteria</taxon>
        <taxon>Pseudomonadati</taxon>
        <taxon>Pseudomonadota</taxon>
        <taxon>Alphaproteobacteria</taxon>
        <taxon>Hyphomicrobiales</taxon>
        <taxon>Rhizobiaceae</taxon>
        <taxon>Ferirhizobium</taxon>
    </lineage>
</organism>
<dbReference type="InterPro" id="IPR000182">
    <property type="entry name" value="GNAT_dom"/>
</dbReference>
<proteinExistence type="predicted"/>
<dbReference type="Proteomes" id="UP001161580">
    <property type="component" value="Unassembled WGS sequence"/>
</dbReference>
<dbReference type="EMBL" id="JALDYZ010000006">
    <property type="protein sequence ID" value="MDI7923070.1"/>
    <property type="molecule type" value="Genomic_DNA"/>
</dbReference>